<feature type="transmembrane region" description="Helical" evidence="5">
    <location>
        <begin position="16"/>
        <end position="35"/>
    </location>
</feature>
<feature type="transmembrane region" description="Helical" evidence="5">
    <location>
        <begin position="55"/>
        <end position="75"/>
    </location>
</feature>
<keyword evidence="2 5" id="KW-0812">Transmembrane</keyword>
<evidence type="ECO:0000256" key="2">
    <source>
        <dbReference type="ARBA" id="ARBA00022692"/>
    </source>
</evidence>
<proteinExistence type="predicted"/>
<dbReference type="Pfam" id="PF13564">
    <property type="entry name" value="DoxX_2"/>
    <property type="match status" value="1"/>
</dbReference>
<evidence type="ECO:0000256" key="4">
    <source>
        <dbReference type="ARBA" id="ARBA00023136"/>
    </source>
</evidence>
<feature type="transmembrane region" description="Helical" evidence="5">
    <location>
        <begin position="82"/>
        <end position="102"/>
    </location>
</feature>
<sequence length="160" mass="17083">MTISTTSKFRSRALRFAKWVPVAAVLTETAVGSYWDLARISYVREAFDHLGYPMYFATILGTAKVAALAAILTPGHPRTKEWAYAGLVFVYGGAAVSHLAVGDGPDKWAMPILFAAATFAARAWLPTGSTGVLASLGKAVPPVRRPDSTEVKTPSVTTHC</sequence>
<dbReference type="InterPro" id="IPR032808">
    <property type="entry name" value="DoxX"/>
</dbReference>
<dbReference type="Proteomes" id="UP000317039">
    <property type="component" value="Chromosome"/>
</dbReference>
<accession>A0A516NR70</accession>
<protein>
    <submittedName>
        <fullName evidence="6">DoxX family protein</fullName>
    </submittedName>
</protein>
<feature type="transmembrane region" description="Helical" evidence="5">
    <location>
        <begin position="108"/>
        <end position="125"/>
    </location>
</feature>
<evidence type="ECO:0000256" key="5">
    <source>
        <dbReference type="SAM" id="Phobius"/>
    </source>
</evidence>
<evidence type="ECO:0000313" key="7">
    <source>
        <dbReference type="Proteomes" id="UP000317039"/>
    </source>
</evidence>
<dbReference type="EMBL" id="CP041695">
    <property type="protein sequence ID" value="QDP81408.1"/>
    <property type="molecule type" value="Genomic_DNA"/>
</dbReference>
<dbReference type="KEGG" id="nod:FOH10_24485"/>
<keyword evidence="3 5" id="KW-1133">Transmembrane helix</keyword>
<keyword evidence="4 5" id="KW-0472">Membrane</keyword>
<dbReference type="GeneID" id="80335521"/>
<comment type="subcellular location">
    <subcellularLocation>
        <location evidence="1">Membrane</location>
        <topology evidence="1">Multi-pass membrane protein</topology>
    </subcellularLocation>
</comment>
<evidence type="ECO:0000313" key="6">
    <source>
        <dbReference type="EMBL" id="QDP81408.1"/>
    </source>
</evidence>
<gene>
    <name evidence="6" type="ORF">FOH10_24485</name>
</gene>
<organism evidence="6 7">
    <name type="scientific">Nocardia otitidiscaviarum</name>
    <dbReference type="NCBI Taxonomy" id="1823"/>
    <lineage>
        <taxon>Bacteria</taxon>
        <taxon>Bacillati</taxon>
        <taxon>Actinomycetota</taxon>
        <taxon>Actinomycetes</taxon>
        <taxon>Mycobacteriales</taxon>
        <taxon>Nocardiaceae</taxon>
        <taxon>Nocardia</taxon>
    </lineage>
</organism>
<name>A0A516NR70_9NOCA</name>
<dbReference type="GO" id="GO:0016020">
    <property type="term" value="C:membrane"/>
    <property type="evidence" value="ECO:0007669"/>
    <property type="project" value="UniProtKB-SubCell"/>
</dbReference>
<reference evidence="6 7" key="1">
    <citation type="submission" date="2019-07" db="EMBL/GenBank/DDBJ databases">
        <title>Complete Genome Sequence and Methylome Analysis of Nocardia otitidis-caviarum NEB252.</title>
        <authorList>
            <person name="Fomenkov A."/>
            <person name="Anton B.P."/>
            <person name="Vincze T."/>
            <person name="Roberts R.J."/>
        </authorList>
    </citation>
    <scope>NUCLEOTIDE SEQUENCE [LARGE SCALE GENOMIC DNA]</scope>
    <source>
        <strain evidence="6 7">NEB252</strain>
    </source>
</reference>
<evidence type="ECO:0000256" key="1">
    <source>
        <dbReference type="ARBA" id="ARBA00004141"/>
    </source>
</evidence>
<dbReference type="RefSeq" id="WP_143982498.1">
    <property type="nucleotide sequence ID" value="NZ_CP041695.1"/>
</dbReference>
<evidence type="ECO:0000256" key="3">
    <source>
        <dbReference type="ARBA" id="ARBA00022989"/>
    </source>
</evidence>
<dbReference type="AlphaFoldDB" id="A0A516NR70"/>